<dbReference type="GO" id="GO:0006406">
    <property type="term" value="P:mRNA export from nucleus"/>
    <property type="evidence" value="ECO:0007669"/>
    <property type="project" value="TreeGrafter"/>
</dbReference>
<sequence>MASPFNPSAGRGHRGGAPGVEGSTGRGRGGHTATYVPRGSGAPRAARARGRGRGSATWTARGRGRGAGAAGHTINGPQQPAEGPKPGVVKSPFAQSNQQKAVASPFGAQPAQQSPFSKVSNIASASNVAKNPFVQPTNITEQQPSTKFVGAGSNVAAAMEHASTLDNYQARFDKLKIDQVRQRERAIKDGQMADPNQPTSLNQAITPVGTCTGMCPDFERVERIVQKAVDKCEKYYNPSTDQLEIMETKMVKRFRRAAAGNDEQLPSDIRTPKTLLQTMNYLIRYVINGGEPLAVIHMFVWNRTRSIRNDFSVQQLTQEEDVKTAVTCLERIARFHIVSLHLLSNPANTEQFDRHQEREQLNNTMLSLMYYYDDNRERIHFPNEDEFRAYHILFSIHDQRPDLEARVQKWPTALLASPRVQVALELFAAACNTWESQGALDSRRPNAIAQGFYARFFNIINSPSVSYLMACVAEVYFNHIRQTAIRAIWKAYCRTPLSQQSKNDHWTVEELTKVLHFDDDEQTIEYCNAQGLQFAENASGGLYLNWGDRPVDSVDFAPSSDHSFSETYVESKRAGRSLVAIILGMSIREAARMGMIDRSQLPQKSETLPEAEAEDGDLFVSDIDNQTPAPVVETPNALLQDTSASEFRVASESQKPLQPTPAASPSPFQSNLPPAASKPPNPFAPAFQPSKMASPPSNPFATSIPPTTATPAAPSPFTSPNPFSFPKEPEKTDTSAVTTNVAPSPFQTKPTPSQVDTTDKAAVPSFTPAGPSPSAFTSTSSSIFPKPANTKLEAEAPTTTPPAPSFPKPNLFPPASSTEDKPASMFPNGPDSVLSTGPSTFTAPSPFSFSKPSESTKKTEAPAVTTAAQYTLFKPSTSPPEAPTAEKPATVFASGAGAFTAPSPFSFPKPSEPTQKTETPATVAAAPSTLFKPSSPASLAESKNPFASSAFSGVNPFGPTSMFPKASPEVGKPAADVPTQSTMFKTDTKTQQSSIASNNPFALPSAPPSFPTAATSAAPSPFQAPKVPETAIKAKEPAAALSSGQPPSPFSVKNVGSSAATQFPVPGSVSAAPKQPQPSEKADIPATTSPTPEKPLLAPSPSLGSLQSPKLSETSVFSQSAPAQAQIPSPPPINGSASVSGTRRSVSHTQATASSPPRTLFEALRQPKIFDATSSTYSPEAATTQPSAPLFQGPEPSVAPGHQVSLKRQHEASDAEAPLQHKRRSSLKGKSPAAVPDGSFKRSVHFEEEEPLPQESEVSSARKKSKVLKKKRVPDEQTEPQPDEEGPSTKAPKVSTAEENVPFNFSVYKAENRPMPKLPILEKLEEKLARAQALCEPKRLTEEQLQYIEEARLKRARQVDEDEIALSRARILAEKLRMGPGIFDGWTGKIREPWHDPNWNPIARIVEKYQARNIPQPNSYVPPPLTLNLTARGYEVAYAPDTPDRPMSRTEQRIRRTGARGLAHVPLDFERHKREKEEIAKGKNGKKEDSDKDKKDEEGKGVSSQGV</sequence>
<feature type="compositionally biased region" description="Low complexity" evidence="5">
    <location>
        <begin position="1011"/>
        <end position="1025"/>
    </location>
</feature>
<dbReference type="EMBL" id="MOOB01000057">
    <property type="protein sequence ID" value="OQE77842.1"/>
    <property type="molecule type" value="Genomic_DNA"/>
</dbReference>
<keyword evidence="8" id="KW-1185">Reference proteome</keyword>
<feature type="compositionally biased region" description="Basic residues" evidence="5">
    <location>
        <begin position="1261"/>
        <end position="1272"/>
    </location>
</feature>
<keyword evidence="3" id="KW-0539">Nucleus</keyword>
<dbReference type="Proteomes" id="UP000191691">
    <property type="component" value="Unassembled WGS sequence"/>
</dbReference>
<evidence type="ECO:0000259" key="6">
    <source>
        <dbReference type="Pfam" id="PF03399"/>
    </source>
</evidence>
<feature type="compositionally biased region" description="Low complexity" evidence="5">
    <location>
        <begin position="883"/>
        <end position="904"/>
    </location>
</feature>
<protein>
    <recommendedName>
        <fullName evidence="6">SAC3/GANP/THP3 conserved domain-containing protein</fullName>
    </recommendedName>
</protein>
<dbReference type="FunFam" id="1.25.40.990:FF:000008">
    <property type="entry name" value="Nuclear mRNA export protein SAC3"/>
    <property type="match status" value="1"/>
</dbReference>
<dbReference type="Pfam" id="PF03399">
    <property type="entry name" value="SAC3_GANP"/>
    <property type="match status" value="1"/>
</dbReference>
<feature type="compositionally biased region" description="Polar residues" evidence="5">
    <location>
        <begin position="1135"/>
        <end position="1157"/>
    </location>
</feature>
<feature type="compositionally biased region" description="Polar residues" evidence="5">
    <location>
        <begin position="1172"/>
        <end position="1187"/>
    </location>
</feature>
<dbReference type="STRING" id="60175.A0A1V6XRR5"/>
<feature type="domain" description="SAC3/GANP/THP3 conserved" evidence="6">
    <location>
        <begin position="214"/>
        <end position="535"/>
    </location>
</feature>
<feature type="compositionally biased region" description="Low complexity" evidence="5">
    <location>
        <begin position="1095"/>
        <end position="1127"/>
    </location>
</feature>
<dbReference type="InterPro" id="IPR005062">
    <property type="entry name" value="SAC3/GANP/THP3_conserved"/>
</dbReference>
<dbReference type="GO" id="GO:0005635">
    <property type="term" value="C:nuclear envelope"/>
    <property type="evidence" value="ECO:0007669"/>
    <property type="project" value="UniProtKB-SubCell"/>
</dbReference>
<feature type="compositionally biased region" description="Basic and acidic residues" evidence="5">
    <location>
        <begin position="1442"/>
        <end position="1454"/>
    </location>
</feature>
<feature type="compositionally biased region" description="Polar residues" evidence="5">
    <location>
        <begin position="734"/>
        <end position="756"/>
    </location>
</feature>
<name>A0A1V6XRR5_PENNA</name>
<evidence type="ECO:0000256" key="2">
    <source>
        <dbReference type="ARBA" id="ARBA00022553"/>
    </source>
</evidence>
<evidence type="ECO:0000256" key="4">
    <source>
        <dbReference type="ARBA" id="ARBA00038443"/>
    </source>
</evidence>
<dbReference type="GO" id="GO:0005737">
    <property type="term" value="C:cytoplasm"/>
    <property type="evidence" value="ECO:0007669"/>
    <property type="project" value="TreeGrafter"/>
</dbReference>
<comment type="subcellular location">
    <subcellularLocation>
        <location evidence="1">Nucleus envelope</location>
    </subcellularLocation>
</comment>
<comment type="similarity">
    <text evidence="4">Belongs to the SAC3 family.</text>
</comment>
<reference evidence="8" key="1">
    <citation type="journal article" date="2017" name="Nat. Microbiol.">
        <title>Global analysis of biosynthetic gene clusters reveals vast potential of secondary metabolite production in Penicillium species.</title>
        <authorList>
            <person name="Nielsen J.C."/>
            <person name="Grijseels S."/>
            <person name="Prigent S."/>
            <person name="Ji B."/>
            <person name="Dainat J."/>
            <person name="Nielsen K.F."/>
            <person name="Frisvad J.C."/>
            <person name="Workman M."/>
            <person name="Nielsen J."/>
        </authorList>
    </citation>
    <scope>NUCLEOTIDE SEQUENCE [LARGE SCALE GENOMIC DNA]</scope>
    <source>
        <strain evidence="8">IBT 13039</strain>
    </source>
</reference>
<feature type="compositionally biased region" description="Low complexity" evidence="5">
    <location>
        <begin position="699"/>
        <end position="712"/>
    </location>
</feature>
<feature type="compositionally biased region" description="Basic and acidic residues" evidence="5">
    <location>
        <begin position="1467"/>
        <end position="1500"/>
    </location>
</feature>
<evidence type="ECO:0000313" key="8">
    <source>
        <dbReference type="Proteomes" id="UP000191691"/>
    </source>
</evidence>
<feature type="compositionally biased region" description="Acidic residues" evidence="5">
    <location>
        <begin position="1276"/>
        <end position="1286"/>
    </location>
</feature>
<organism evidence="7 8">
    <name type="scientific">Penicillium nalgiovense</name>
    <dbReference type="NCBI Taxonomy" id="60175"/>
    <lineage>
        <taxon>Eukaryota</taxon>
        <taxon>Fungi</taxon>
        <taxon>Dikarya</taxon>
        <taxon>Ascomycota</taxon>
        <taxon>Pezizomycotina</taxon>
        <taxon>Eurotiomycetes</taxon>
        <taxon>Eurotiomycetidae</taxon>
        <taxon>Eurotiales</taxon>
        <taxon>Aspergillaceae</taxon>
        <taxon>Penicillium</taxon>
    </lineage>
</organism>
<evidence type="ECO:0000256" key="3">
    <source>
        <dbReference type="ARBA" id="ARBA00023242"/>
    </source>
</evidence>
<dbReference type="PANTHER" id="PTHR12436:SF3">
    <property type="entry name" value="GERMINAL-CENTER ASSOCIATED NUCLEAR PROTEIN"/>
    <property type="match status" value="1"/>
</dbReference>
<dbReference type="InterPro" id="IPR045107">
    <property type="entry name" value="SAC3/GANP/THP3"/>
</dbReference>
<feature type="compositionally biased region" description="Low complexity" evidence="5">
    <location>
        <begin position="838"/>
        <end position="853"/>
    </location>
</feature>
<feature type="compositionally biased region" description="Gly residues" evidence="5">
    <location>
        <begin position="15"/>
        <end position="27"/>
    </location>
</feature>
<evidence type="ECO:0000313" key="7">
    <source>
        <dbReference type="EMBL" id="OQE77842.1"/>
    </source>
</evidence>
<feature type="compositionally biased region" description="Polar residues" evidence="5">
    <location>
        <begin position="645"/>
        <end position="657"/>
    </location>
</feature>
<gene>
    <name evidence="7" type="ORF">PENNAL_c0057G05332</name>
</gene>
<comment type="caution">
    <text evidence="7">The sequence shown here is derived from an EMBL/GenBank/DDBJ whole genome shotgun (WGS) entry which is preliminary data.</text>
</comment>
<evidence type="ECO:0000256" key="1">
    <source>
        <dbReference type="ARBA" id="ARBA00004259"/>
    </source>
</evidence>
<feature type="region of interest" description="Disordered" evidence="5">
    <location>
        <begin position="962"/>
        <end position="1298"/>
    </location>
</feature>
<dbReference type="GO" id="GO:0070390">
    <property type="term" value="C:transcription export complex 2"/>
    <property type="evidence" value="ECO:0007669"/>
    <property type="project" value="TreeGrafter"/>
</dbReference>
<feature type="region of interest" description="Disordered" evidence="5">
    <location>
        <begin position="645"/>
        <end position="943"/>
    </location>
</feature>
<dbReference type="OMA" id="PGIFDGW"/>
<feature type="compositionally biased region" description="Low complexity" evidence="5">
    <location>
        <begin position="767"/>
        <end position="782"/>
    </location>
</feature>
<evidence type="ECO:0000256" key="5">
    <source>
        <dbReference type="SAM" id="MobiDB-lite"/>
    </source>
</evidence>
<feature type="region of interest" description="Disordered" evidence="5">
    <location>
        <begin position="1438"/>
        <end position="1507"/>
    </location>
</feature>
<dbReference type="PANTHER" id="PTHR12436">
    <property type="entry name" value="80 KDA MCM3-ASSOCIATED PROTEIN"/>
    <property type="match status" value="1"/>
</dbReference>
<keyword evidence="2" id="KW-0597">Phosphoprotein</keyword>
<dbReference type="Gene3D" id="1.25.40.990">
    <property type="match status" value="1"/>
</dbReference>
<proteinExistence type="inferred from homology"/>
<feature type="compositionally biased region" description="Polar residues" evidence="5">
    <location>
        <begin position="978"/>
        <end position="995"/>
    </location>
</feature>
<feature type="region of interest" description="Disordered" evidence="5">
    <location>
        <begin position="1"/>
        <end position="115"/>
    </location>
</feature>
<accession>A0A1V6XRR5</accession>
<feature type="compositionally biased region" description="Pro residues" evidence="5">
    <location>
        <begin position="799"/>
        <end position="812"/>
    </location>
</feature>